<organism evidence="3 5">
    <name type="scientific">Venturia inaequalis</name>
    <name type="common">Apple scab fungus</name>
    <dbReference type="NCBI Taxonomy" id="5025"/>
    <lineage>
        <taxon>Eukaryota</taxon>
        <taxon>Fungi</taxon>
        <taxon>Dikarya</taxon>
        <taxon>Ascomycota</taxon>
        <taxon>Pezizomycotina</taxon>
        <taxon>Dothideomycetes</taxon>
        <taxon>Pleosporomycetidae</taxon>
        <taxon>Venturiales</taxon>
        <taxon>Venturiaceae</taxon>
        <taxon>Venturia</taxon>
    </lineage>
</organism>
<evidence type="ECO:0000313" key="3">
    <source>
        <dbReference type="EMBL" id="KAE9969391.1"/>
    </source>
</evidence>
<evidence type="ECO:0000313" key="2">
    <source>
        <dbReference type="EMBL" id="KAE9963110.1"/>
    </source>
</evidence>
<accession>A0A8H3UF29</accession>
<feature type="region of interest" description="Disordered" evidence="1">
    <location>
        <begin position="87"/>
        <end position="118"/>
    </location>
</feature>
<evidence type="ECO:0000313" key="5">
    <source>
        <dbReference type="Proteomes" id="UP000490939"/>
    </source>
</evidence>
<gene>
    <name evidence="3" type="ORF">EG327_010655</name>
    <name evidence="2" type="ORF">EG328_011741</name>
</gene>
<dbReference type="EMBL" id="WNWR01000778">
    <property type="protein sequence ID" value="KAE9969391.1"/>
    <property type="molecule type" value="Genomic_DNA"/>
</dbReference>
<proteinExistence type="predicted"/>
<comment type="caution">
    <text evidence="3">The sequence shown here is derived from an EMBL/GenBank/DDBJ whole genome shotgun (WGS) entry which is preliminary data.</text>
</comment>
<dbReference type="AlphaFoldDB" id="A0A8H3UF29"/>
<evidence type="ECO:0000256" key="1">
    <source>
        <dbReference type="SAM" id="MobiDB-lite"/>
    </source>
</evidence>
<keyword evidence="5" id="KW-1185">Reference proteome</keyword>
<dbReference type="EMBL" id="WNWS01000908">
    <property type="protein sequence ID" value="KAE9963110.1"/>
    <property type="molecule type" value="Genomic_DNA"/>
</dbReference>
<dbReference type="Proteomes" id="UP000447873">
    <property type="component" value="Unassembled WGS sequence"/>
</dbReference>
<name>A0A8H3UF29_VENIN</name>
<evidence type="ECO:0000313" key="4">
    <source>
        <dbReference type="Proteomes" id="UP000447873"/>
    </source>
</evidence>
<sequence length="118" mass="12625">MPHGVSITQPASPPKHLLQVDLRQGGSCLLPNGRGKRADLNLGETPQAVAVDRVWEEYREEKNSRVATDGAGFACRYQTSIPLVSVDRWGNTSNSSSPAAGDDASHGPAPRFERISSA</sequence>
<dbReference type="Proteomes" id="UP000490939">
    <property type="component" value="Unassembled WGS sequence"/>
</dbReference>
<protein>
    <submittedName>
        <fullName evidence="3">Uncharacterized protein</fullName>
    </submittedName>
</protein>
<reference evidence="3 5" key="1">
    <citation type="submission" date="2019-07" db="EMBL/GenBank/DDBJ databases">
        <title>Venturia inaequalis Genome Resource.</title>
        <authorList>
            <person name="Lichtner F.J."/>
        </authorList>
    </citation>
    <scope>NUCLEOTIDE SEQUENCE [LARGE SCALE GENOMIC DNA]</scope>
    <source>
        <strain evidence="2 4">120213</strain>
        <strain evidence="3 5">DMI_063113</strain>
    </source>
</reference>